<proteinExistence type="predicted"/>
<feature type="transmembrane region" description="Helical" evidence="1">
    <location>
        <begin position="46"/>
        <end position="63"/>
    </location>
</feature>
<evidence type="ECO:0000256" key="1">
    <source>
        <dbReference type="SAM" id="Phobius"/>
    </source>
</evidence>
<gene>
    <name evidence="2" type="ORF">SAMEA4504057_00227</name>
</gene>
<evidence type="ECO:0000313" key="3">
    <source>
        <dbReference type="Proteomes" id="UP000215033"/>
    </source>
</evidence>
<accession>A0AB38DNT1</accession>
<protein>
    <submittedName>
        <fullName evidence="2">Uncharacterized protein</fullName>
    </submittedName>
</protein>
<reference evidence="2 3" key="1">
    <citation type="submission" date="2017-06" db="EMBL/GenBank/DDBJ databases">
        <authorList>
            <consortium name="Pathogen Informatics"/>
        </authorList>
    </citation>
    <scope>NUCLEOTIDE SEQUENCE [LARGE SCALE GENOMIC DNA]</scope>
    <source>
        <strain evidence="2 3">NCTC12230</strain>
    </source>
</reference>
<dbReference type="KEGG" id="nzo:SAMEA4504057_0227"/>
<evidence type="ECO:0000313" key="2">
    <source>
        <dbReference type="EMBL" id="SNU78751.1"/>
    </source>
</evidence>
<dbReference type="Proteomes" id="UP000215033">
    <property type="component" value="Chromosome 1"/>
</dbReference>
<keyword evidence="1" id="KW-0812">Transmembrane</keyword>
<sequence>MLLYEALRLILIDERRSSVISLTTLVIAGVLFVIALFAGFFVPHPITWLVALILGGILFFILLPKYQGQQQAISNGVEVQAAVQEVKKWSRKTGDGNYIDQYEIIAVAPNPDNGQIYTFVSPPMGQDPKPYLKDSITVKVDWPNPKAYVMDLSFLPFKVY</sequence>
<keyword evidence="1" id="KW-1133">Transmembrane helix</keyword>
<organism evidence="2 3">
    <name type="scientific">Neisseria zoodegmatis</name>
    <dbReference type="NCBI Taxonomy" id="326523"/>
    <lineage>
        <taxon>Bacteria</taxon>
        <taxon>Pseudomonadati</taxon>
        <taxon>Pseudomonadota</taxon>
        <taxon>Betaproteobacteria</taxon>
        <taxon>Neisseriales</taxon>
        <taxon>Neisseriaceae</taxon>
        <taxon>Neisseria</taxon>
    </lineage>
</organism>
<name>A0AB38DNT1_9NEIS</name>
<dbReference type="AlphaFoldDB" id="A0AB38DNT1"/>
<keyword evidence="1" id="KW-0472">Membrane</keyword>
<dbReference type="RefSeq" id="WP_231990502.1">
    <property type="nucleotide sequence ID" value="NZ_LT906434.1"/>
</dbReference>
<dbReference type="EMBL" id="LT906434">
    <property type="protein sequence ID" value="SNU78751.1"/>
    <property type="molecule type" value="Genomic_DNA"/>
</dbReference>
<feature type="transmembrane region" description="Helical" evidence="1">
    <location>
        <begin position="20"/>
        <end position="40"/>
    </location>
</feature>